<feature type="transmembrane region" description="Helical" evidence="1">
    <location>
        <begin position="312"/>
        <end position="328"/>
    </location>
</feature>
<evidence type="ECO:0000259" key="2">
    <source>
        <dbReference type="Pfam" id="PF01757"/>
    </source>
</evidence>
<dbReference type="GO" id="GO:0016747">
    <property type="term" value="F:acyltransferase activity, transferring groups other than amino-acyl groups"/>
    <property type="evidence" value="ECO:0007669"/>
    <property type="project" value="InterPro"/>
</dbReference>
<evidence type="ECO:0008006" key="5">
    <source>
        <dbReference type="Google" id="ProtNLM"/>
    </source>
</evidence>
<dbReference type="Pfam" id="PF01757">
    <property type="entry name" value="Acyl_transf_3"/>
    <property type="match status" value="1"/>
</dbReference>
<proteinExistence type="predicted"/>
<protein>
    <recommendedName>
        <fullName evidence="5">O-antigen acetylase</fullName>
    </recommendedName>
</protein>
<keyword evidence="1" id="KW-0812">Transmembrane</keyword>
<feature type="transmembrane region" description="Helical" evidence="1">
    <location>
        <begin position="374"/>
        <end position="392"/>
    </location>
</feature>
<feature type="transmembrane region" description="Helical" evidence="1">
    <location>
        <begin position="270"/>
        <end position="291"/>
    </location>
</feature>
<organism evidence="4">
    <name type="scientific">uncultured Arthrobacter sp</name>
    <dbReference type="NCBI Taxonomy" id="114050"/>
    <lineage>
        <taxon>Bacteria</taxon>
        <taxon>Bacillati</taxon>
        <taxon>Actinomycetota</taxon>
        <taxon>Actinomycetes</taxon>
        <taxon>Micrococcales</taxon>
        <taxon>Micrococcaceae</taxon>
        <taxon>Arthrobacter</taxon>
        <taxon>environmental samples</taxon>
    </lineage>
</organism>
<feature type="domain" description="SGNH" evidence="3">
    <location>
        <begin position="459"/>
        <end position="671"/>
    </location>
</feature>
<accession>A0A6J4H8L5</accession>
<dbReference type="InterPro" id="IPR002656">
    <property type="entry name" value="Acyl_transf_3_dom"/>
</dbReference>
<evidence type="ECO:0000259" key="3">
    <source>
        <dbReference type="Pfam" id="PF19040"/>
    </source>
</evidence>
<dbReference type="RefSeq" id="WP_294563967.1">
    <property type="nucleotide sequence ID" value="NZ_CADCTE010000018.1"/>
</dbReference>
<dbReference type="InterPro" id="IPR050879">
    <property type="entry name" value="Acyltransferase_3"/>
</dbReference>
<dbReference type="PANTHER" id="PTHR23028:SF53">
    <property type="entry name" value="ACYL_TRANSF_3 DOMAIN-CONTAINING PROTEIN"/>
    <property type="match status" value="1"/>
</dbReference>
<dbReference type="AlphaFoldDB" id="A0A6J4H8L5"/>
<dbReference type="InterPro" id="IPR043968">
    <property type="entry name" value="SGNH"/>
</dbReference>
<dbReference type="Pfam" id="PF19040">
    <property type="entry name" value="SGNH"/>
    <property type="match status" value="1"/>
</dbReference>
<feature type="transmembrane region" description="Helical" evidence="1">
    <location>
        <begin position="246"/>
        <end position="264"/>
    </location>
</feature>
<gene>
    <name evidence="4" type="ORF">AVDCRST_MAG83-223</name>
</gene>
<sequence length="680" mass="73951">MGVTRTAPEENLPAAPAARQRRPEVQGLRALAVVMVVLYHVWLGRVSGGVDVFLLISAFLLTFSFVGKVESGRPLQLLRYWLGLFRRLLPAAVVVLVAVLAATAVLAPPSRWPGIFDQTWASLLYVQNWELAANAVDYYAQDDSNASPLQHFWSLSIQGQVFLLWPLLFAVSALAARAARRRYRTVLIAVFSAVFALSLAFSIWQTTHDQAAAYFDTRSRLWEFALGSLIALLLPYARFGIRTRVVLGWVGLAAMLSCGLLLQVQQQFPGWIALWPTLAAACILAAGRTGSRFGVDRLLSAAPLVRLGDNSYALYLWHWPILVFWLLTARKPEAGLLDGALVIAASLVLASATTRFVEVPVRSWSWPTPRRRRTGLVVASALAVVAVPLSGWELQVQAQENAARMQTADDNPGARALAPGFEHRGAEDAAVLPLASALGDEWAEYDGHCEGALAPADHRIEFCSQAGNAESPERTILILGDSHAQVWLTAVGALATERNWNAVLVHKPACRFGAESPAMSPECNAHNAAALDYALDLAPDAVLTVGSKTDWSSPAETVPDGYAAGVQPFLDRGIEVVALRDTPRFEFDMAKCIELNSEDPDACALPRSELLAPVSPLEQVARDNPGIGVLDLTDQVCTATSCPGLIGNVLVYKDRDHLTRTYVKTIQPVFNERFLALTGW</sequence>
<keyword evidence="1" id="KW-0472">Membrane</keyword>
<feature type="transmembrane region" description="Helical" evidence="1">
    <location>
        <begin position="27"/>
        <end position="43"/>
    </location>
</feature>
<dbReference type="GO" id="GO:0016020">
    <property type="term" value="C:membrane"/>
    <property type="evidence" value="ECO:0007669"/>
    <property type="project" value="TreeGrafter"/>
</dbReference>
<feature type="transmembrane region" description="Helical" evidence="1">
    <location>
        <begin position="334"/>
        <end position="353"/>
    </location>
</feature>
<reference evidence="4" key="1">
    <citation type="submission" date="2020-02" db="EMBL/GenBank/DDBJ databases">
        <authorList>
            <person name="Meier V. D."/>
        </authorList>
    </citation>
    <scope>NUCLEOTIDE SEQUENCE</scope>
    <source>
        <strain evidence="4">AVDCRST_MAG83</strain>
    </source>
</reference>
<feature type="transmembrane region" description="Helical" evidence="1">
    <location>
        <begin position="88"/>
        <end position="107"/>
    </location>
</feature>
<dbReference type="GO" id="GO:0009103">
    <property type="term" value="P:lipopolysaccharide biosynthetic process"/>
    <property type="evidence" value="ECO:0007669"/>
    <property type="project" value="TreeGrafter"/>
</dbReference>
<feature type="transmembrane region" description="Helical" evidence="1">
    <location>
        <begin position="152"/>
        <end position="174"/>
    </location>
</feature>
<feature type="transmembrane region" description="Helical" evidence="1">
    <location>
        <begin position="49"/>
        <end position="67"/>
    </location>
</feature>
<feature type="domain" description="Acyltransferase 3" evidence="2">
    <location>
        <begin position="24"/>
        <end position="353"/>
    </location>
</feature>
<evidence type="ECO:0000256" key="1">
    <source>
        <dbReference type="SAM" id="Phobius"/>
    </source>
</evidence>
<name>A0A6J4H8L5_9MICC</name>
<feature type="transmembrane region" description="Helical" evidence="1">
    <location>
        <begin position="186"/>
        <end position="204"/>
    </location>
</feature>
<keyword evidence="1" id="KW-1133">Transmembrane helix</keyword>
<dbReference type="PANTHER" id="PTHR23028">
    <property type="entry name" value="ACETYLTRANSFERASE"/>
    <property type="match status" value="1"/>
</dbReference>
<feature type="transmembrane region" description="Helical" evidence="1">
    <location>
        <begin position="224"/>
        <end position="241"/>
    </location>
</feature>
<evidence type="ECO:0000313" key="4">
    <source>
        <dbReference type="EMBL" id="CAA9216088.1"/>
    </source>
</evidence>
<dbReference type="EMBL" id="CADCTE010000018">
    <property type="protein sequence ID" value="CAA9216088.1"/>
    <property type="molecule type" value="Genomic_DNA"/>
</dbReference>